<dbReference type="Proteomes" id="UP000186074">
    <property type="component" value="Chromosome"/>
</dbReference>
<proteinExistence type="predicted"/>
<dbReference type="KEGG" id="alp:LPB137_03505"/>
<name>A0A1P8KK99_9BACT</name>
<gene>
    <name evidence="1" type="ORF">LPB137_03505</name>
</gene>
<dbReference type="EMBL" id="CP019070">
    <property type="protein sequence ID" value="APW64964.1"/>
    <property type="molecule type" value="Genomic_DNA"/>
</dbReference>
<dbReference type="STRING" id="1850254.LPB137_03505"/>
<organism evidence="1 2">
    <name type="scientific">Poseidonibacter parvus</name>
    <dbReference type="NCBI Taxonomy" id="1850254"/>
    <lineage>
        <taxon>Bacteria</taxon>
        <taxon>Pseudomonadati</taxon>
        <taxon>Campylobacterota</taxon>
        <taxon>Epsilonproteobacteria</taxon>
        <taxon>Campylobacterales</taxon>
        <taxon>Arcobacteraceae</taxon>
        <taxon>Poseidonibacter</taxon>
    </lineage>
</organism>
<evidence type="ECO:0000313" key="1">
    <source>
        <dbReference type="EMBL" id="APW64964.1"/>
    </source>
</evidence>
<reference evidence="1 2" key="1">
    <citation type="submission" date="2017-01" db="EMBL/GenBank/DDBJ databases">
        <title>Genome sequencing of Arcobacter sp. LPB0137.</title>
        <authorList>
            <person name="Lee G.-W."/>
            <person name="Yi H."/>
        </authorList>
    </citation>
    <scope>NUCLEOTIDE SEQUENCE [LARGE SCALE GENOMIC DNA]</scope>
    <source>
        <strain evidence="1 2">LPB0137</strain>
    </source>
</reference>
<accession>A0A1P8KK99</accession>
<evidence type="ECO:0000313" key="2">
    <source>
        <dbReference type="Proteomes" id="UP000186074"/>
    </source>
</evidence>
<dbReference type="OrthoDB" id="5349211at2"/>
<sequence>MNLLLICETLIIEQIFSLVCKKLNIELTIQKSNDVNEKFDLIVIDQNFIDDKFNIIKQFSKRLGAISSEELPFDKSRDFIIPRPFLPTKLQEILKEQIEFISKEEITTTSNNNSTYVQDLDEYEEDEEVTVPIITDYVESLAEDVYLDIEDENDESIVNLASLNNGGILDNNELSKINDILKEEVIHNEVVMNKKDWKDISDIIDDALDEVKEYEFDLKDESVSSANLLKLILTDYNINELKPLLEKLNQETIDKLSQGESIDIRLMLKDEN</sequence>
<protein>
    <submittedName>
        <fullName evidence="1">Uncharacterized protein</fullName>
    </submittedName>
</protein>
<keyword evidence="2" id="KW-1185">Reference proteome</keyword>
<dbReference type="RefSeq" id="WP_076084427.1">
    <property type="nucleotide sequence ID" value="NZ_CP019070.1"/>
</dbReference>
<dbReference type="AlphaFoldDB" id="A0A1P8KK99"/>